<sequence>MAFGVLAGHPQEGTACEAVGKTTVWMSAEWHAKLDLSAAPDAADPSASACPRDPARCKCCDVAGSRSHALSTRECGQQVGLESVCTRNHALQLDPATRTGKHALVRLRWSVFLDVALGASASARVKICPYWWAGCLFPVEAACF</sequence>
<evidence type="ECO:0000313" key="3">
    <source>
        <dbReference type="Proteomes" id="UP001295794"/>
    </source>
</evidence>
<dbReference type="Proteomes" id="UP001295794">
    <property type="component" value="Unassembled WGS sequence"/>
</dbReference>
<protein>
    <submittedName>
        <fullName evidence="1">Uncharacterized protein</fullName>
    </submittedName>
</protein>
<keyword evidence="3" id="KW-1185">Reference proteome</keyword>
<reference evidence="1" key="1">
    <citation type="submission" date="2023-11" db="EMBL/GenBank/DDBJ databases">
        <authorList>
            <person name="De Vega J J."/>
            <person name="De Vega J J."/>
        </authorList>
    </citation>
    <scope>NUCLEOTIDE SEQUENCE</scope>
</reference>
<evidence type="ECO:0000313" key="1">
    <source>
        <dbReference type="EMBL" id="CAK5266391.1"/>
    </source>
</evidence>
<accession>A0AAD2GZF1</accession>
<name>A0AAD2GZF1_9AGAR</name>
<evidence type="ECO:0000313" key="2">
    <source>
        <dbReference type="EMBL" id="CAK5282636.1"/>
    </source>
</evidence>
<dbReference type="EMBL" id="CAVNYO010000109">
    <property type="protein sequence ID" value="CAK5266391.1"/>
    <property type="molecule type" value="Genomic_DNA"/>
</dbReference>
<organism evidence="1 3">
    <name type="scientific">Mycena citricolor</name>
    <dbReference type="NCBI Taxonomy" id="2018698"/>
    <lineage>
        <taxon>Eukaryota</taxon>
        <taxon>Fungi</taxon>
        <taxon>Dikarya</taxon>
        <taxon>Basidiomycota</taxon>
        <taxon>Agaricomycotina</taxon>
        <taxon>Agaricomycetes</taxon>
        <taxon>Agaricomycetidae</taxon>
        <taxon>Agaricales</taxon>
        <taxon>Marasmiineae</taxon>
        <taxon>Mycenaceae</taxon>
        <taxon>Mycena</taxon>
    </lineage>
</organism>
<gene>
    <name evidence="2" type="ORF">MYCIT1_LOCUS34546</name>
    <name evidence="1" type="ORF">MYCIT1_LOCUS8088</name>
</gene>
<dbReference type="AlphaFoldDB" id="A0AAD2GZF1"/>
<dbReference type="EMBL" id="CAVNYO010000460">
    <property type="protein sequence ID" value="CAK5282636.1"/>
    <property type="molecule type" value="Genomic_DNA"/>
</dbReference>
<comment type="caution">
    <text evidence="1">The sequence shown here is derived from an EMBL/GenBank/DDBJ whole genome shotgun (WGS) entry which is preliminary data.</text>
</comment>
<proteinExistence type="predicted"/>